<organism evidence="9 10">
    <name type="scientific">Metallumcola ferriviriculae</name>
    <dbReference type="NCBI Taxonomy" id="3039180"/>
    <lineage>
        <taxon>Bacteria</taxon>
        <taxon>Bacillati</taxon>
        <taxon>Bacillota</taxon>
        <taxon>Clostridia</taxon>
        <taxon>Neomoorellales</taxon>
        <taxon>Desulfitibacteraceae</taxon>
        <taxon>Metallumcola</taxon>
    </lineage>
</organism>
<evidence type="ECO:0000256" key="3">
    <source>
        <dbReference type="ARBA" id="ARBA00022670"/>
    </source>
</evidence>
<dbReference type="GO" id="GO:0008233">
    <property type="term" value="F:peptidase activity"/>
    <property type="evidence" value="ECO:0007669"/>
    <property type="project" value="UniProtKB-KW"/>
</dbReference>
<dbReference type="InterPro" id="IPR006741">
    <property type="entry name" value="AgrB"/>
</dbReference>
<feature type="transmembrane region" description="Helical" evidence="8">
    <location>
        <begin position="43"/>
        <end position="65"/>
    </location>
</feature>
<dbReference type="EMBL" id="CP121694">
    <property type="protein sequence ID" value="WRO21192.1"/>
    <property type="molecule type" value="Genomic_DNA"/>
</dbReference>
<feature type="transmembrane region" description="Helical" evidence="8">
    <location>
        <begin position="104"/>
        <end position="124"/>
    </location>
</feature>
<proteinExistence type="predicted"/>
<feature type="transmembrane region" description="Helical" evidence="8">
    <location>
        <begin position="77"/>
        <end position="98"/>
    </location>
</feature>
<accession>A0AAU0UKY7</accession>
<dbReference type="AlphaFoldDB" id="A0AAU0UKY7"/>
<keyword evidence="1" id="KW-1003">Cell membrane</keyword>
<evidence type="ECO:0000256" key="5">
    <source>
        <dbReference type="ARBA" id="ARBA00022801"/>
    </source>
</evidence>
<feature type="transmembrane region" description="Helical" evidence="8">
    <location>
        <begin position="145"/>
        <end position="163"/>
    </location>
</feature>
<keyword evidence="3" id="KW-0645">Protease</keyword>
<dbReference type="SMART" id="SM00793">
    <property type="entry name" value="AgrB"/>
    <property type="match status" value="1"/>
</dbReference>
<evidence type="ECO:0000256" key="6">
    <source>
        <dbReference type="ARBA" id="ARBA00022989"/>
    </source>
</evidence>
<protein>
    <submittedName>
        <fullName evidence="9">Accessory gene regulator B family protein</fullName>
    </submittedName>
</protein>
<evidence type="ECO:0000256" key="2">
    <source>
        <dbReference type="ARBA" id="ARBA00022654"/>
    </source>
</evidence>
<dbReference type="GO" id="GO:0006508">
    <property type="term" value="P:proteolysis"/>
    <property type="evidence" value="ECO:0007669"/>
    <property type="project" value="UniProtKB-KW"/>
</dbReference>
<keyword evidence="2" id="KW-0673">Quorum sensing</keyword>
<dbReference type="GO" id="GO:0009372">
    <property type="term" value="P:quorum sensing"/>
    <property type="evidence" value="ECO:0007669"/>
    <property type="project" value="UniProtKB-KW"/>
</dbReference>
<dbReference type="Proteomes" id="UP001329915">
    <property type="component" value="Chromosome"/>
</dbReference>
<evidence type="ECO:0000256" key="1">
    <source>
        <dbReference type="ARBA" id="ARBA00022475"/>
    </source>
</evidence>
<reference evidence="9 10" key="1">
    <citation type="submission" date="2023-04" db="EMBL/GenBank/DDBJ databases">
        <authorList>
            <person name="Hsu D."/>
        </authorList>
    </citation>
    <scope>NUCLEOTIDE SEQUENCE [LARGE SCALE GENOMIC DNA]</scope>
    <source>
        <strain evidence="9 10">MK1</strain>
    </source>
</reference>
<name>A0AAU0UKY7_9FIRM</name>
<evidence type="ECO:0000313" key="10">
    <source>
        <dbReference type="Proteomes" id="UP001329915"/>
    </source>
</evidence>
<dbReference type="Pfam" id="PF04647">
    <property type="entry name" value="AgrB"/>
    <property type="match status" value="1"/>
</dbReference>
<dbReference type="KEGG" id="dbc:MFMK1_000988"/>
<evidence type="ECO:0000256" key="7">
    <source>
        <dbReference type="ARBA" id="ARBA00023136"/>
    </source>
</evidence>
<keyword evidence="7 8" id="KW-0472">Membrane</keyword>
<feature type="transmembrane region" description="Helical" evidence="8">
    <location>
        <begin position="169"/>
        <end position="188"/>
    </location>
</feature>
<dbReference type="GO" id="GO:0016020">
    <property type="term" value="C:membrane"/>
    <property type="evidence" value="ECO:0007669"/>
    <property type="project" value="InterPro"/>
</dbReference>
<keyword evidence="5" id="KW-0378">Hydrolase</keyword>
<keyword evidence="10" id="KW-1185">Reference proteome</keyword>
<sequence>MIKKLSLVLAQAISHNIETDQQIEVYAYGLEIILGSFTKLISLLILSYFLGISWPMLFVLLSFIPMRLFGGGVHLSTYLRCLVLGVLMLLILARLSLVNVTDNFLLFFLLFVTLVTAQTVYRWVPAGTEKKTIVNPKLRAQQKIKTIRILLGIVTASLILLMFDRRQEAFALLVGLGASSLLMTPFGYKPIRFIDNLLDIPNKGGEN</sequence>
<evidence type="ECO:0000313" key="9">
    <source>
        <dbReference type="EMBL" id="WRO21192.1"/>
    </source>
</evidence>
<keyword evidence="4 8" id="KW-0812">Transmembrane</keyword>
<evidence type="ECO:0000256" key="4">
    <source>
        <dbReference type="ARBA" id="ARBA00022692"/>
    </source>
</evidence>
<evidence type="ECO:0000256" key="8">
    <source>
        <dbReference type="SAM" id="Phobius"/>
    </source>
</evidence>
<dbReference type="RefSeq" id="WP_366924048.1">
    <property type="nucleotide sequence ID" value="NZ_CP121694.1"/>
</dbReference>
<keyword evidence="6 8" id="KW-1133">Transmembrane helix</keyword>
<gene>
    <name evidence="9" type="ORF">MFMK1_000988</name>
</gene>